<evidence type="ECO:0000256" key="1">
    <source>
        <dbReference type="SAM" id="MobiDB-lite"/>
    </source>
</evidence>
<accession>A0A316HN06</accession>
<feature type="compositionally biased region" description="Basic and acidic residues" evidence="1">
    <location>
        <begin position="39"/>
        <end position="61"/>
    </location>
</feature>
<reference evidence="2 3" key="1">
    <citation type="submission" date="2018-05" db="EMBL/GenBank/DDBJ databases">
        <title>Genomic Encyclopedia of Type Strains, Phase IV (KMG-IV): sequencing the most valuable type-strain genomes for metagenomic binning, comparative biology and taxonomic classification.</title>
        <authorList>
            <person name="Goeker M."/>
        </authorList>
    </citation>
    <scope>NUCLEOTIDE SEQUENCE [LARGE SCALE GENOMIC DNA]</scope>
    <source>
        <strain evidence="2 3">DSM 45480</strain>
    </source>
</reference>
<dbReference type="RefSeq" id="WP_109641325.1">
    <property type="nucleotide sequence ID" value="NZ_QGHB01000017.1"/>
</dbReference>
<evidence type="ECO:0000313" key="3">
    <source>
        <dbReference type="Proteomes" id="UP000246005"/>
    </source>
</evidence>
<dbReference type="AlphaFoldDB" id="A0A316HN06"/>
<feature type="compositionally biased region" description="Low complexity" evidence="1">
    <location>
        <begin position="62"/>
        <end position="72"/>
    </location>
</feature>
<organism evidence="2 3">
    <name type="scientific">Lentzea atacamensis</name>
    <dbReference type="NCBI Taxonomy" id="531938"/>
    <lineage>
        <taxon>Bacteria</taxon>
        <taxon>Bacillati</taxon>
        <taxon>Actinomycetota</taxon>
        <taxon>Actinomycetes</taxon>
        <taxon>Pseudonocardiales</taxon>
        <taxon>Pseudonocardiaceae</taxon>
        <taxon>Lentzea</taxon>
    </lineage>
</organism>
<comment type="caution">
    <text evidence="2">The sequence shown here is derived from an EMBL/GenBank/DDBJ whole genome shotgun (WGS) entry which is preliminary data.</text>
</comment>
<name>A0A316HN06_9PSEU</name>
<protein>
    <submittedName>
        <fullName evidence="2">Uncharacterized protein</fullName>
    </submittedName>
</protein>
<feature type="region of interest" description="Disordered" evidence="1">
    <location>
        <begin position="25"/>
        <end position="94"/>
    </location>
</feature>
<gene>
    <name evidence="2" type="ORF">C8D88_11735</name>
</gene>
<evidence type="ECO:0000313" key="2">
    <source>
        <dbReference type="EMBL" id="PWK81413.1"/>
    </source>
</evidence>
<sequence length="117" mass="12817">MKLVVVAIVLALIGVLTPVGGAIADYATTPRKGSSQGHDPVKQESKKEDLPRKTGDKKEALRQVPVRRVAQQRSERSQTRVAPPARTIGLTPGPDDLLRVEHLRLLSRPAVLQVFRN</sequence>
<proteinExistence type="predicted"/>
<dbReference type="Proteomes" id="UP000246005">
    <property type="component" value="Unassembled WGS sequence"/>
</dbReference>
<dbReference type="EMBL" id="QGHB01000017">
    <property type="protein sequence ID" value="PWK81413.1"/>
    <property type="molecule type" value="Genomic_DNA"/>
</dbReference>